<dbReference type="GO" id="GO:0051082">
    <property type="term" value="F:unfolded protein binding"/>
    <property type="evidence" value="ECO:0007669"/>
    <property type="project" value="TreeGrafter"/>
</dbReference>
<dbReference type="PANTHER" id="PTHR12356:SF22">
    <property type="entry name" value="PROTEIN BOBBER 2-LIKE"/>
    <property type="match status" value="1"/>
</dbReference>
<protein>
    <submittedName>
        <fullName evidence="5">Protein BOBBER 2-like</fullName>
    </submittedName>
</protein>
<evidence type="ECO:0000313" key="6">
    <source>
        <dbReference type="Proteomes" id="UP000634136"/>
    </source>
</evidence>
<dbReference type="InterPro" id="IPR007052">
    <property type="entry name" value="CS_dom"/>
</dbReference>
<evidence type="ECO:0000256" key="2">
    <source>
        <dbReference type="ARBA" id="ARBA00022490"/>
    </source>
</evidence>
<dbReference type="PANTHER" id="PTHR12356">
    <property type="entry name" value="NUCLEAR MOVEMENT PROTEIN NUDC"/>
    <property type="match status" value="1"/>
</dbReference>
<evidence type="ECO:0000313" key="5">
    <source>
        <dbReference type="EMBL" id="KAF7828218.1"/>
    </source>
</evidence>
<dbReference type="AlphaFoldDB" id="A0A834TUC8"/>
<keyword evidence="6" id="KW-1185">Reference proteome</keyword>
<dbReference type="InterPro" id="IPR037898">
    <property type="entry name" value="NudC_fam"/>
</dbReference>
<dbReference type="Pfam" id="PF04969">
    <property type="entry name" value="CS"/>
    <property type="match status" value="1"/>
</dbReference>
<dbReference type="InterPro" id="IPR008978">
    <property type="entry name" value="HSP20-like_chaperone"/>
</dbReference>
<keyword evidence="2" id="KW-0963">Cytoplasm</keyword>
<sequence>MDWSLDMESHSWGQNLHEVNATIPVPPGTKSRFIVCEMKKDHLKVGLKGEKLIIDGELFEAVKVDKCFWSLEDNTAVCVLMTKGKHKWWNSLLKGGPEVDIQKAEPEPCEFSDWDSESKSAVEKMVFEQRQKRLGLPTSNQIKSQQVFEQFMAENPNMNFFGAKFMSTHCQVVNKMYRTMNVTD</sequence>
<dbReference type="CDD" id="cd06467">
    <property type="entry name" value="p23_NUDC_like"/>
    <property type="match status" value="1"/>
</dbReference>
<evidence type="ECO:0000256" key="3">
    <source>
        <dbReference type="ARBA" id="ARBA00053226"/>
    </source>
</evidence>
<evidence type="ECO:0000256" key="1">
    <source>
        <dbReference type="ARBA" id="ARBA00004463"/>
    </source>
</evidence>
<dbReference type="GO" id="GO:0006457">
    <property type="term" value="P:protein folding"/>
    <property type="evidence" value="ECO:0007669"/>
    <property type="project" value="TreeGrafter"/>
</dbReference>
<dbReference type="OrthoDB" id="416217at2759"/>
<feature type="domain" description="CS" evidence="4">
    <location>
        <begin position="5"/>
        <end position="93"/>
    </location>
</feature>
<dbReference type="Proteomes" id="UP000634136">
    <property type="component" value="Unassembled WGS sequence"/>
</dbReference>
<name>A0A834TUC8_9FABA</name>
<comment type="caution">
    <text evidence="5">The sequence shown here is derived from an EMBL/GenBank/DDBJ whole genome shotgun (WGS) entry which is preliminary data.</text>
</comment>
<dbReference type="Gene3D" id="2.60.40.790">
    <property type="match status" value="1"/>
</dbReference>
<comment type="subcellular location">
    <subcellularLocation>
        <location evidence="1">Cytoplasmic granule</location>
    </subcellularLocation>
</comment>
<dbReference type="SUPFAM" id="SSF49764">
    <property type="entry name" value="HSP20-like chaperones"/>
    <property type="match status" value="1"/>
</dbReference>
<accession>A0A834TUC8</accession>
<evidence type="ECO:0000259" key="4">
    <source>
        <dbReference type="PROSITE" id="PS51203"/>
    </source>
</evidence>
<reference evidence="5" key="1">
    <citation type="submission" date="2020-09" db="EMBL/GenBank/DDBJ databases">
        <title>Genome-Enabled Discovery of Anthraquinone Biosynthesis in Senna tora.</title>
        <authorList>
            <person name="Kang S.-H."/>
            <person name="Pandey R.P."/>
            <person name="Lee C.-M."/>
            <person name="Sim J.-S."/>
            <person name="Jeong J.-T."/>
            <person name="Choi B.-S."/>
            <person name="Jung M."/>
            <person name="Ginzburg D."/>
            <person name="Zhao K."/>
            <person name="Won S.Y."/>
            <person name="Oh T.-J."/>
            <person name="Yu Y."/>
            <person name="Kim N.-H."/>
            <person name="Lee O.R."/>
            <person name="Lee T.-H."/>
            <person name="Bashyal P."/>
            <person name="Kim T.-S."/>
            <person name="Lee W.-H."/>
            <person name="Kawkins C."/>
            <person name="Kim C.-K."/>
            <person name="Kim J.S."/>
            <person name="Ahn B.O."/>
            <person name="Rhee S.Y."/>
            <person name="Sohng J.K."/>
        </authorList>
    </citation>
    <scope>NUCLEOTIDE SEQUENCE</scope>
    <source>
        <tissue evidence="5">Leaf</tissue>
    </source>
</reference>
<proteinExistence type="predicted"/>
<dbReference type="GO" id="GO:0005737">
    <property type="term" value="C:cytoplasm"/>
    <property type="evidence" value="ECO:0007669"/>
    <property type="project" value="TreeGrafter"/>
</dbReference>
<gene>
    <name evidence="5" type="ORF">G2W53_019382</name>
</gene>
<organism evidence="5 6">
    <name type="scientific">Senna tora</name>
    <dbReference type="NCBI Taxonomy" id="362788"/>
    <lineage>
        <taxon>Eukaryota</taxon>
        <taxon>Viridiplantae</taxon>
        <taxon>Streptophyta</taxon>
        <taxon>Embryophyta</taxon>
        <taxon>Tracheophyta</taxon>
        <taxon>Spermatophyta</taxon>
        <taxon>Magnoliopsida</taxon>
        <taxon>eudicotyledons</taxon>
        <taxon>Gunneridae</taxon>
        <taxon>Pentapetalae</taxon>
        <taxon>rosids</taxon>
        <taxon>fabids</taxon>
        <taxon>Fabales</taxon>
        <taxon>Fabaceae</taxon>
        <taxon>Caesalpinioideae</taxon>
        <taxon>Cassia clade</taxon>
        <taxon>Senna</taxon>
    </lineage>
</organism>
<comment type="function">
    <text evidence="3">Small heat shock protein required for the establishment of auxin gradients and for patterning of the apical domain of the embryo. Involved in the specification of the cotyledon primordia. Also required for normal inflorescence and floral meristem function, normal developmental patterning and thermotolerance. Acts as a molecular chaperone.</text>
</comment>
<dbReference type="EMBL" id="JAAIUW010000006">
    <property type="protein sequence ID" value="KAF7828218.1"/>
    <property type="molecule type" value="Genomic_DNA"/>
</dbReference>
<dbReference type="FunFam" id="2.60.40.790:FF:000001">
    <property type="entry name" value="Nuclear migration protein nudC"/>
    <property type="match status" value="1"/>
</dbReference>
<dbReference type="GO" id="GO:0006950">
    <property type="term" value="P:response to stress"/>
    <property type="evidence" value="ECO:0007669"/>
    <property type="project" value="UniProtKB-ARBA"/>
</dbReference>
<dbReference type="PROSITE" id="PS51203">
    <property type="entry name" value="CS"/>
    <property type="match status" value="1"/>
</dbReference>